<name>A0A8J4T426_9TREM</name>
<evidence type="ECO:0000313" key="2">
    <source>
        <dbReference type="EMBL" id="KAF5403940.1"/>
    </source>
</evidence>
<keyword evidence="3" id="KW-1185">Reference proteome</keyword>
<dbReference type="Proteomes" id="UP000748531">
    <property type="component" value="Unassembled WGS sequence"/>
</dbReference>
<reference evidence="2" key="1">
    <citation type="submission" date="2019-05" db="EMBL/GenBank/DDBJ databases">
        <title>Annotation for the trematode Paragonimus heterotremus.</title>
        <authorList>
            <person name="Choi Y.-J."/>
        </authorList>
    </citation>
    <scope>NUCLEOTIDE SEQUENCE</scope>
    <source>
        <strain evidence="2">LC</strain>
    </source>
</reference>
<dbReference type="OrthoDB" id="6255096at2759"/>
<organism evidence="2 3">
    <name type="scientific">Paragonimus heterotremus</name>
    <dbReference type="NCBI Taxonomy" id="100268"/>
    <lineage>
        <taxon>Eukaryota</taxon>
        <taxon>Metazoa</taxon>
        <taxon>Spiralia</taxon>
        <taxon>Lophotrochozoa</taxon>
        <taxon>Platyhelminthes</taxon>
        <taxon>Trematoda</taxon>
        <taxon>Digenea</taxon>
        <taxon>Plagiorchiida</taxon>
        <taxon>Troglotremata</taxon>
        <taxon>Troglotrematidae</taxon>
        <taxon>Paragonimus</taxon>
    </lineage>
</organism>
<feature type="region of interest" description="Disordered" evidence="1">
    <location>
        <begin position="122"/>
        <end position="145"/>
    </location>
</feature>
<sequence length="872" mass="93926">MCLDNSSQDSFIGSSNMSHISQTILRPPSVNAVPNPDVMPIVTQSHCRLRTVLLNTSGNHPIQPSTPANIHSPESRGYLLNERSEHVPPATVRSLVISRKPEPSINLQDVCETKNLVPLNVKPNLPHKDESSPIRSSFSSDPVRTPSVYSTLTTFGDDLSQCAFSRLPSAPNTLRRISSEVSVERPFSQVKSISQPQSPEFRSRRSSLPVSPCRLPMKKRKLNWNHMDQTFTRCSTEPLHPASAPHSMSGFSFSPCEVKWISNSPPTEKSSYPAGSTPLVVDCPVDLIDNRISRLTGDVSAPSSLLSHSSFNSCHLNTDDRPRSIPAPLPPPLATIAAMTTVRNQLNPTSDSPSNSTILKQSFQNLVSPSVSITKSDQSFNHSTRVAELKSTENSKFSLLLRTLTTNPKAGHVEAFESAPKLSNAVELQSRCVTSVRPDSTHVPVPIDTHSRIVVEALPKVNLFQTVDRRPSQTESGGIRSTSAGTYTTLSFSNSETFTKCIDPSNAPSLGNTHSTSVVHSDSESTTTDEKPRQGLLDIDAEMSSRGDVAAFHSNLLYHPSFPVVSSIGETSSRPPCTIFRSNGIDTGGAAKRHGSPVHVMSHLSSERVCEVTRTRESTKNGVFRVTHDASGQIECNLNQQTVLSVNRDIQQEFSNITPASQSNNTTSDVSQTAQILMMLSPPTKSVASDFRNHNELDGRPSHISQELVMPDDSLTRALSGPKSNFPLFLISATSSAGAAALAAAAALATGAPPSSLIPVPVQLTAYVPPVSEKLKPTQSAGKVGSVHNTQRLIISIRPTSSFSEESTKIPPLVVPLSMEHNFIPLLRGPPSMPSTEEPLCPASSNLTMASASKSSNRLSIPQAAAMAHLNA</sequence>
<protein>
    <submittedName>
        <fullName evidence="2">Uncharacterized protein</fullName>
    </submittedName>
</protein>
<comment type="caution">
    <text evidence="2">The sequence shown here is derived from an EMBL/GenBank/DDBJ whole genome shotgun (WGS) entry which is preliminary data.</text>
</comment>
<feature type="region of interest" description="Disordered" evidence="1">
    <location>
        <begin position="503"/>
        <end position="534"/>
    </location>
</feature>
<accession>A0A8J4T426</accession>
<gene>
    <name evidence="2" type="ORF">PHET_02362</name>
</gene>
<evidence type="ECO:0000313" key="3">
    <source>
        <dbReference type="Proteomes" id="UP000748531"/>
    </source>
</evidence>
<evidence type="ECO:0000256" key="1">
    <source>
        <dbReference type="SAM" id="MobiDB-lite"/>
    </source>
</evidence>
<proteinExistence type="predicted"/>
<dbReference type="AlphaFoldDB" id="A0A8J4T426"/>
<dbReference type="EMBL" id="LUCH01000964">
    <property type="protein sequence ID" value="KAF5403940.1"/>
    <property type="molecule type" value="Genomic_DNA"/>
</dbReference>
<feature type="compositionally biased region" description="Polar residues" evidence="1">
    <location>
        <begin position="506"/>
        <end position="526"/>
    </location>
</feature>
<feature type="region of interest" description="Disordered" evidence="1">
    <location>
        <begin position="185"/>
        <end position="209"/>
    </location>
</feature>
<feature type="compositionally biased region" description="Polar residues" evidence="1">
    <location>
        <begin position="189"/>
        <end position="200"/>
    </location>
</feature>